<evidence type="ECO:0000256" key="7">
    <source>
        <dbReference type="ARBA" id="ARBA00023136"/>
    </source>
</evidence>
<gene>
    <name evidence="10" type="ORF">NCGR_LOCUS36570</name>
</gene>
<dbReference type="GO" id="GO:0005886">
    <property type="term" value="C:plasma membrane"/>
    <property type="evidence" value="ECO:0007669"/>
    <property type="project" value="UniProtKB-SubCell"/>
</dbReference>
<evidence type="ECO:0000256" key="4">
    <source>
        <dbReference type="ARBA" id="ARBA00022475"/>
    </source>
</evidence>
<dbReference type="InterPro" id="IPR006702">
    <property type="entry name" value="CASP_dom"/>
</dbReference>
<feature type="transmembrane region" description="Helical" evidence="8">
    <location>
        <begin position="56"/>
        <end position="77"/>
    </location>
</feature>
<dbReference type="InterPro" id="IPR006459">
    <property type="entry name" value="CASP/CASPL"/>
</dbReference>
<protein>
    <recommendedName>
        <fullName evidence="8">CASP-like protein</fullName>
    </recommendedName>
</protein>
<comment type="caution">
    <text evidence="8">Lacks conserved residue(s) required for the propagation of feature annotation.</text>
</comment>
<dbReference type="PANTHER" id="PTHR36488:SF8">
    <property type="entry name" value="CASP-LIKE PROTEIN 1U1"/>
    <property type="match status" value="1"/>
</dbReference>
<reference evidence="10" key="1">
    <citation type="submission" date="2020-10" db="EMBL/GenBank/DDBJ databases">
        <authorList>
            <person name="Han B."/>
            <person name="Lu T."/>
            <person name="Zhao Q."/>
            <person name="Huang X."/>
            <person name="Zhao Y."/>
        </authorList>
    </citation>
    <scope>NUCLEOTIDE SEQUENCE</scope>
</reference>
<accession>A0A811Q3X2</accession>
<evidence type="ECO:0000256" key="8">
    <source>
        <dbReference type="RuleBase" id="RU361233"/>
    </source>
</evidence>
<evidence type="ECO:0000256" key="5">
    <source>
        <dbReference type="ARBA" id="ARBA00022692"/>
    </source>
</evidence>
<evidence type="ECO:0000256" key="2">
    <source>
        <dbReference type="ARBA" id="ARBA00007651"/>
    </source>
</evidence>
<dbReference type="EMBL" id="CAJGYO010000009">
    <property type="protein sequence ID" value="CAD6252924.1"/>
    <property type="molecule type" value="Genomic_DNA"/>
</dbReference>
<feature type="domain" description="Casparian strip membrane protein" evidence="9">
    <location>
        <begin position="7"/>
        <end position="159"/>
    </location>
</feature>
<dbReference type="PANTHER" id="PTHR36488">
    <property type="entry name" value="CASP-LIKE PROTEIN 1U1"/>
    <property type="match status" value="1"/>
</dbReference>
<keyword evidence="4 8" id="KW-1003">Cell membrane</keyword>
<dbReference type="InterPro" id="IPR044173">
    <property type="entry name" value="CASPL"/>
</dbReference>
<name>A0A811Q3X2_9POAL</name>
<comment type="subcellular location">
    <subcellularLocation>
        <location evidence="1 8">Cell membrane</location>
        <topology evidence="1 8">Multi-pass membrane protein</topology>
    </subcellularLocation>
</comment>
<evidence type="ECO:0000256" key="1">
    <source>
        <dbReference type="ARBA" id="ARBA00004651"/>
    </source>
</evidence>
<dbReference type="Pfam" id="PF04535">
    <property type="entry name" value="CASP_dom"/>
    <property type="match status" value="1"/>
</dbReference>
<keyword evidence="5 8" id="KW-0812">Transmembrane</keyword>
<evidence type="ECO:0000313" key="10">
    <source>
        <dbReference type="EMBL" id="CAD6252924.1"/>
    </source>
</evidence>
<keyword evidence="6 8" id="KW-1133">Transmembrane helix</keyword>
<evidence type="ECO:0000313" key="11">
    <source>
        <dbReference type="Proteomes" id="UP000604825"/>
    </source>
</evidence>
<evidence type="ECO:0000259" key="9">
    <source>
        <dbReference type="Pfam" id="PF04535"/>
    </source>
</evidence>
<keyword evidence="7 8" id="KW-0472">Membrane</keyword>
<dbReference type="AlphaFoldDB" id="A0A811Q3X2"/>
<evidence type="ECO:0000256" key="6">
    <source>
        <dbReference type="ARBA" id="ARBA00022989"/>
    </source>
</evidence>
<proteinExistence type="inferred from homology"/>
<sequence>MADEVYKALSLLFRIAALGLSVAAIVVMGTASQLVIVDGNPESSSYSVSYSQYNALRYFVAAGAIAAVCSAAALYLLTVSADAAVVSVLLVPFLDAATQGFFFSAAGAAFATRDVVGGTGTAAGSWGSSAGGGGSVCDAAGAFCGRVTVAEAVCAFAAVSAAVAALARDAGDGSSGGRRSHW</sequence>
<feature type="transmembrane region" description="Helical" evidence="8">
    <location>
        <begin position="12"/>
        <end position="36"/>
    </location>
</feature>
<comment type="similarity">
    <text evidence="2 8">Belongs to the Casparian strip membrane proteins (CASP) family.</text>
</comment>
<evidence type="ECO:0000256" key="3">
    <source>
        <dbReference type="ARBA" id="ARBA00011489"/>
    </source>
</evidence>
<dbReference type="OrthoDB" id="696846at2759"/>
<comment type="caution">
    <text evidence="10">The sequence shown here is derived from an EMBL/GenBank/DDBJ whole genome shotgun (WGS) entry which is preliminary data.</text>
</comment>
<dbReference type="Proteomes" id="UP000604825">
    <property type="component" value="Unassembled WGS sequence"/>
</dbReference>
<comment type="subunit">
    <text evidence="3 8">Homodimer and heterodimers.</text>
</comment>
<keyword evidence="11" id="KW-1185">Reference proteome</keyword>
<dbReference type="NCBIfam" id="TIGR01569">
    <property type="entry name" value="A_tha_TIGR01569"/>
    <property type="match status" value="1"/>
</dbReference>
<organism evidence="10 11">
    <name type="scientific">Miscanthus lutarioriparius</name>
    <dbReference type="NCBI Taxonomy" id="422564"/>
    <lineage>
        <taxon>Eukaryota</taxon>
        <taxon>Viridiplantae</taxon>
        <taxon>Streptophyta</taxon>
        <taxon>Embryophyta</taxon>
        <taxon>Tracheophyta</taxon>
        <taxon>Spermatophyta</taxon>
        <taxon>Magnoliopsida</taxon>
        <taxon>Liliopsida</taxon>
        <taxon>Poales</taxon>
        <taxon>Poaceae</taxon>
        <taxon>PACMAD clade</taxon>
        <taxon>Panicoideae</taxon>
        <taxon>Andropogonodae</taxon>
        <taxon>Andropogoneae</taxon>
        <taxon>Saccharinae</taxon>
        <taxon>Miscanthus</taxon>
    </lineage>
</organism>